<feature type="compositionally biased region" description="Basic and acidic residues" evidence="5">
    <location>
        <begin position="440"/>
        <end position="467"/>
    </location>
</feature>
<proteinExistence type="predicted"/>
<feature type="transmembrane region" description="Helical" evidence="6">
    <location>
        <begin position="350"/>
        <end position="369"/>
    </location>
</feature>
<dbReference type="Proteomes" id="UP000193467">
    <property type="component" value="Unassembled WGS sequence"/>
</dbReference>
<feature type="transmembrane region" description="Helical" evidence="6">
    <location>
        <begin position="309"/>
        <end position="330"/>
    </location>
</feature>
<comment type="subcellular location">
    <subcellularLocation>
        <location evidence="1">Membrane</location>
        <topology evidence="1">Multi-pass membrane protein</topology>
    </subcellularLocation>
</comment>
<dbReference type="OrthoDB" id="2504919at2759"/>
<dbReference type="AlphaFoldDB" id="A0A1Y2DAL3"/>
<dbReference type="SUPFAM" id="SSF103481">
    <property type="entry name" value="Multidrug resistance efflux transporter EmrE"/>
    <property type="match status" value="1"/>
</dbReference>
<evidence type="ECO:0000256" key="1">
    <source>
        <dbReference type="ARBA" id="ARBA00004141"/>
    </source>
</evidence>
<dbReference type="GO" id="GO:0015095">
    <property type="term" value="F:magnesium ion transmembrane transporter activity"/>
    <property type="evidence" value="ECO:0007669"/>
    <property type="project" value="InterPro"/>
</dbReference>
<keyword evidence="3 6" id="KW-1133">Transmembrane helix</keyword>
<dbReference type="Pfam" id="PF05653">
    <property type="entry name" value="Mg_trans_NIPA"/>
    <property type="match status" value="2"/>
</dbReference>
<reference evidence="7 8" key="1">
    <citation type="submission" date="2016-07" db="EMBL/GenBank/DDBJ databases">
        <title>Pervasive Adenine N6-methylation of Active Genes in Fungi.</title>
        <authorList>
            <consortium name="DOE Joint Genome Institute"/>
            <person name="Mondo S.J."/>
            <person name="Dannebaum R.O."/>
            <person name="Kuo R.C."/>
            <person name="Labutti K."/>
            <person name="Haridas S."/>
            <person name="Kuo A."/>
            <person name="Salamov A."/>
            <person name="Ahrendt S.R."/>
            <person name="Lipzen A."/>
            <person name="Sullivan W."/>
            <person name="Andreopoulos W.B."/>
            <person name="Clum A."/>
            <person name="Lindquist E."/>
            <person name="Daum C."/>
            <person name="Ramamoorthy G.K."/>
            <person name="Gryganskyi A."/>
            <person name="Culley D."/>
            <person name="Magnuson J.K."/>
            <person name="James T.Y."/>
            <person name="O'Malley M.A."/>
            <person name="Stajich J.E."/>
            <person name="Spatafora J.W."/>
            <person name="Visel A."/>
            <person name="Grigoriev I.V."/>
        </authorList>
    </citation>
    <scope>NUCLEOTIDE SEQUENCE [LARGE SCALE GENOMIC DNA]</scope>
    <source>
        <strain evidence="7 8">62-1032</strain>
    </source>
</reference>
<evidence type="ECO:0000256" key="2">
    <source>
        <dbReference type="ARBA" id="ARBA00022692"/>
    </source>
</evidence>
<feature type="transmembrane region" description="Helical" evidence="6">
    <location>
        <begin position="151"/>
        <end position="176"/>
    </location>
</feature>
<feature type="transmembrane region" description="Helical" evidence="6">
    <location>
        <begin position="84"/>
        <end position="104"/>
    </location>
</feature>
<evidence type="ECO:0000313" key="8">
    <source>
        <dbReference type="Proteomes" id="UP000193467"/>
    </source>
</evidence>
<feature type="compositionally biased region" description="Low complexity" evidence="5">
    <location>
        <begin position="215"/>
        <end position="225"/>
    </location>
</feature>
<evidence type="ECO:0000256" key="3">
    <source>
        <dbReference type="ARBA" id="ARBA00022989"/>
    </source>
</evidence>
<feature type="transmembrane region" description="Helical" evidence="6">
    <location>
        <begin position="408"/>
        <end position="430"/>
    </location>
</feature>
<name>A0A1Y2DAL3_9BASI</name>
<feature type="compositionally biased region" description="Basic residues" evidence="5">
    <location>
        <begin position="195"/>
        <end position="204"/>
    </location>
</feature>
<feature type="compositionally biased region" description="Basic and acidic residues" evidence="5">
    <location>
        <begin position="551"/>
        <end position="562"/>
    </location>
</feature>
<dbReference type="GO" id="GO:0016020">
    <property type="term" value="C:membrane"/>
    <property type="evidence" value="ECO:0007669"/>
    <property type="project" value="UniProtKB-SubCell"/>
</dbReference>
<dbReference type="InParanoid" id="A0A1Y2DAL3"/>
<dbReference type="PANTHER" id="PTHR12570">
    <property type="match status" value="1"/>
</dbReference>
<feature type="region of interest" description="Disordered" evidence="5">
    <location>
        <begin position="186"/>
        <end position="278"/>
    </location>
</feature>
<sequence>MGGSSPPPPHISVAVGVTVGLLASFVQSLGLTIQRKSHLANEALPIGQRQRDWRRPLWLGGFLIFICSNLFGTIFQIGALPIVVLGPLGAVSLLWNAFFARFILGDEFSMHLVAGIVLIAGGAVLIGIFGVVPEQTHTLDELVRLYTRPPFLIWISLLSFSLAVIIVLAHFAEWALERRIARMYPSAPPLTPRPSHTRRKHNRRWSAPPRPSLPALPLKSSPALLQGSPDPKYGAVSERRPSSTTTNLAPANTAVHSRNAGRSAAEQTRAGEDGDERVGGKKATVLRIDVEAKELEAAASNAAIEKSRLILGVAYGGASGTLSGLCLLFAKTGIELLILTVVGQNQFGRVEAWMIVLVLLVAAVLQLFYLNRALRLVGPTLICPLAFCFYNLSSIVSGLIYYDQWDQLSALQFGLVALGTAILLAGVWIVSLKSSVPKEQPEEREMDVEHERAEHRMTDEPESFRDSDSDDSDVEPVEWIPRGLAIGIGAASPGFDIRPAAHHHHHRRSRTVTLPTSAVFPTPTFADNSERTHLVDRTASETDLEAAAGELEQRRTSRDGSKSRGFSMSGSMYVGRRDSAPSSPSVGGESNPGLGIAVAAQQPPDSPSGRKRWRKFTPLGHE</sequence>
<protein>
    <recommendedName>
        <fullName evidence="9">Magnesium transporter NIPA-domain-containing protein</fullName>
    </recommendedName>
</protein>
<accession>A0A1Y2DAL3</accession>
<feature type="transmembrane region" description="Helical" evidence="6">
    <location>
        <begin position="12"/>
        <end position="33"/>
    </location>
</feature>
<evidence type="ECO:0000256" key="6">
    <source>
        <dbReference type="SAM" id="Phobius"/>
    </source>
</evidence>
<dbReference type="PANTHER" id="PTHR12570:SF86">
    <property type="entry name" value="ADR321CP"/>
    <property type="match status" value="1"/>
</dbReference>
<dbReference type="InterPro" id="IPR008521">
    <property type="entry name" value="Mg_trans_NIPA"/>
</dbReference>
<feature type="transmembrane region" description="Helical" evidence="6">
    <location>
        <begin position="57"/>
        <end position="78"/>
    </location>
</feature>
<feature type="region of interest" description="Disordered" evidence="5">
    <location>
        <begin position="440"/>
        <end position="474"/>
    </location>
</feature>
<evidence type="ECO:0000256" key="5">
    <source>
        <dbReference type="SAM" id="MobiDB-lite"/>
    </source>
</evidence>
<gene>
    <name evidence="7" type="ORF">BCR35DRAFT_296304</name>
</gene>
<keyword evidence="8" id="KW-1185">Reference proteome</keyword>
<organism evidence="7 8">
    <name type="scientific">Leucosporidium creatinivorum</name>
    <dbReference type="NCBI Taxonomy" id="106004"/>
    <lineage>
        <taxon>Eukaryota</taxon>
        <taxon>Fungi</taxon>
        <taxon>Dikarya</taxon>
        <taxon>Basidiomycota</taxon>
        <taxon>Pucciniomycotina</taxon>
        <taxon>Microbotryomycetes</taxon>
        <taxon>Leucosporidiales</taxon>
        <taxon>Leucosporidium</taxon>
    </lineage>
</organism>
<keyword evidence="2 6" id="KW-0812">Transmembrane</keyword>
<feature type="transmembrane region" description="Helical" evidence="6">
    <location>
        <begin position="111"/>
        <end position="131"/>
    </location>
</feature>
<evidence type="ECO:0008006" key="9">
    <source>
        <dbReference type="Google" id="ProtNLM"/>
    </source>
</evidence>
<dbReference type="EMBL" id="MCGR01000087">
    <property type="protein sequence ID" value="ORY56194.1"/>
    <property type="molecule type" value="Genomic_DNA"/>
</dbReference>
<feature type="compositionally biased region" description="Basic and acidic residues" evidence="5">
    <location>
        <begin position="269"/>
        <end position="278"/>
    </location>
</feature>
<feature type="transmembrane region" description="Helical" evidence="6">
    <location>
        <begin position="381"/>
        <end position="402"/>
    </location>
</feature>
<dbReference type="InterPro" id="IPR037185">
    <property type="entry name" value="EmrE-like"/>
</dbReference>
<evidence type="ECO:0000256" key="4">
    <source>
        <dbReference type="ARBA" id="ARBA00023136"/>
    </source>
</evidence>
<feature type="region of interest" description="Disordered" evidence="5">
    <location>
        <begin position="548"/>
        <end position="622"/>
    </location>
</feature>
<evidence type="ECO:0000313" key="7">
    <source>
        <dbReference type="EMBL" id="ORY56194.1"/>
    </source>
</evidence>
<feature type="compositionally biased region" description="Polar residues" evidence="5">
    <location>
        <begin position="242"/>
        <end position="256"/>
    </location>
</feature>
<comment type="caution">
    <text evidence="7">The sequence shown here is derived from an EMBL/GenBank/DDBJ whole genome shotgun (WGS) entry which is preliminary data.</text>
</comment>
<keyword evidence="4 6" id="KW-0472">Membrane</keyword>